<evidence type="ECO:0000256" key="3">
    <source>
        <dbReference type="ARBA" id="ARBA00022692"/>
    </source>
</evidence>
<feature type="transmembrane region" description="Helical" evidence="9">
    <location>
        <begin position="234"/>
        <end position="257"/>
    </location>
</feature>
<proteinExistence type="predicted"/>
<protein>
    <recommendedName>
        <fullName evidence="2">Seipin</fullName>
    </recommendedName>
</protein>
<reference evidence="10" key="3">
    <citation type="submission" date="2025-09" db="UniProtKB">
        <authorList>
            <consortium name="Ensembl"/>
        </authorList>
    </citation>
    <scope>IDENTIFICATION</scope>
</reference>
<reference evidence="10" key="1">
    <citation type="submission" date="2019-06" db="EMBL/GenBank/DDBJ databases">
        <authorList>
            <consortium name="Wellcome Sanger Institute Data Sharing"/>
        </authorList>
    </citation>
    <scope>NUCLEOTIDE SEQUENCE [LARGE SCALE GENOMIC DNA]</scope>
</reference>
<dbReference type="GO" id="GO:0006629">
    <property type="term" value="P:lipid metabolic process"/>
    <property type="evidence" value="ECO:0007669"/>
    <property type="project" value="UniProtKB-KW"/>
</dbReference>
<keyword evidence="6" id="KW-0443">Lipid metabolism</keyword>
<evidence type="ECO:0000256" key="2">
    <source>
        <dbReference type="ARBA" id="ARBA00022064"/>
    </source>
</evidence>
<dbReference type="Pfam" id="PF06775">
    <property type="entry name" value="Seipin"/>
    <property type="match status" value="1"/>
</dbReference>
<keyword evidence="7 9" id="KW-0472">Membrane</keyword>
<dbReference type="GO" id="GO:0005789">
    <property type="term" value="C:endoplasmic reticulum membrane"/>
    <property type="evidence" value="ECO:0007669"/>
    <property type="project" value="UniProtKB-SubCell"/>
</dbReference>
<feature type="transmembrane region" description="Helical" evidence="9">
    <location>
        <begin position="12"/>
        <end position="29"/>
    </location>
</feature>
<dbReference type="PANTHER" id="PTHR21212:SF0">
    <property type="entry name" value="SEIPIN"/>
    <property type="match status" value="1"/>
</dbReference>
<keyword evidence="3 9" id="KW-0812">Transmembrane</keyword>
<feature type="compositionally biased region" description="Basic and acidic residues" evidence="8">
    <location>
        <begin position="315"/>
        <end position="331"/>
    </location>
</feature>
<dbReference type="InterPro" id="IPR009617">
    <property type="entry name" value="Seipin"/>
</dbReference>
<evidence type="ECO:0000313" key="10">
    <source>
        <dbReference type="Ensembl" id="ENSSORP00005032256.1"/>
    </source>
</evidence>
<evidence type="ECO:0000256" key="8">
    <source>
        <dbReference type="SAM" id="MobiDB-lite"/>
    </source>
</evidence>
<gene>
    <name evidence="10" type="primary">LOC115426619</name>
</gene>
<dbReference type="AlphaFoldDB" id="A0A673ARU7"/>
<comment type="subcellular location">
    <subcellularLocation>
        <location evidence="1">Endoplasmic reticulum membrane</location>
        <topology evidence="1">Multi-pass membrane protein</topology>
    </subcellularLocation>
</comment>
<evidence type="ECO:0000256" key="6">
    <source>
        <dbReference type="ARBA" id="ARBA00023098"/>
    </source>
</evidence>
<dbReference type="Proteomes" id="UP000472271">
    <property type="component" value="Chromosome 10"/>
</dbReference>
<dbReference type="InParanoid" id="A0A673ARU7"/>
<evidence type="ECO:0000256" key="9">
    <source>
        <dbReference type="SAM" id="Phobius"/>
    </source>
</evidence>
<accession>A0A673ARU7</accession>
<evidence type="ECO:0000256" key="1">
    <source>
        <dbReference type="ARBA" id="ARBA00004477"/>
    </source>
</evidence>
<keyword evidence="5 9" id="KW-1133">Transmembrane helix</keyword>
<evidence type="ECO:0000256" key="5">
    <source>
        <dbReference type="ARBA" id="ARBA00022989"/>
    </source>
</evidence>
<sequence>MEAQFVHLKWPLLVTEIGFSGFTALSAINRFIQGFLVFSFVLLVLWIATFLYGSFYYSYMPKASFSTPVNYYYRTDCESPTSFLCSYPLANISLMRNKKHVLTLGQPYRISLHLEMPDSPVNREIGMFMIRTTCFSRESRPVANSARSSILRYHSELLRTLGTLLFLPAYLSGAAEQKQVLEVELFSDYTDDPYSPSDTAIIEILSSKVQIYSSHLYIHAHFTGLRYLLFNFPAFSAMVGISSNFVFLSILFLLGYVRQILRFNRKPEQVRGETYWLWIDYSLHLPRCCECVPVHCRSLFCCCLQIRAHVLRSEREQNQQDNERNTPEGNEKLNVTQGIHM</sequence>
<feature type="region of interest" description="Disordered" evidence="8">
    <location>
        <begin position="315"/>
        <end position="341"/>
    </location>
</feature>
<dbReference type="PANTHER" id="PTHR21212">
    <property type="entry name" value="BERNARDINELLI-SEIP CONGENITAL LIPODYSTROPHY 2 HOMOLOG BSCL2 PROTEIN"/>
    <property type="match status" value="1"/>
</dbReference>
<feature type="transmembrane region" description="Helical" evidence="9">
    <location>
        <begin position="35"/>
        <end position="57"/>
    </location>
</feature>
<dbReference type="GO" id="GO:0140042">
    <property type="term" value="P:lipid droplet formation"/>
    <property type="evidence" value="ECO:0007669"/>
    <property type="project" value="UniProtKB-ARBA"/>
</dbReference>
<name>A0A673ARU7_9TELE</name>
<keyword evidence="11" id="KW-1185">Reference proteome</keyword>
<evidence type="ECO:0000313" key="11">
    <source>
        <dbReference type="Proteomes" id="UP000472271"/>
    </source>
</evidence>
<evidence type="ECO:0000256" key="4">
    <source>
        <dbReference type="ARBA" id="ARBA00022824"/>
    </source>
</evidence>
<reference evidence="10" key="2">
    <citation type="submission" date="2025-08" db="UniProtKB">
        <authorList>
            <consortium name="Ensembl"/>
        </authorList>
    </citation>
    <scope>IDENTIFICATION</scope>
</reference>
<dbReference type="Ensembl" id="ENSSORT00005033143.1">
    <property type="protein sequence ID" value="ENSSORP00005032256.1"/>
    <property type="gene ID" value="ENSSORG00005015304.1"/>
</dbReference>
<dbReference type="CDD" id="cd23995">
    <property type="entry name" value="Seipin_BSCL2_like"/>
    <property type="match status" value="1"/>
</dbReference>
<organism evidence="10 11">
    <name type="scientific">Sphaeramia orbicularis</name>
    <name type="common">orbiculate cardinalfish</name>
    <dbReference type="NCBI Taxonomy" id="375764"/>
    <lineage>
        <taxon>Eukaryota</taxon>
        <taxon>Metazoa</taxon>
        <taxon>Chordata</taxon>
        <taxon>Craniata</taxon>
        <taxon>Vertebrata</taxon>
        <taxon>Euteleostomi</taxon>
        <taxon>Actinopterygii</taxon>
        <taxon>Neopterygii</taxon>
        <taxon>Teleostei</taxon>
        <taxon>Neoteleostei</taxon>
        <taxon>Acanthomorphata</taxon>
        <taxon>Gobiaria</taxon>
        <taxon>Kurtiformes</taxon>
        <taxon>Apogonoidei</taxon>
        <taxon>Apogonidae</taxon>
        <taxon>Apogoninae</taxon>
        <taxon>Sphaeramia</taxon>
    </lineage>
</organism>
<keyword evidence="4" id="KW-0256">Endoplasmic reticulum</keyword>
<evidence type="ECO:0000256" key="7">
    <source>
        <dbReference type="ARBA" id="ARBA00023136"/>
    </source>
</evidence>